<protein>
    <submittedName>
        <fullName evidence="1">Uncharacterized protein</fullName>
    </submittedName>
</protein>
<organism evidence="1 2">
    <name type="scientific">Puccinia sorghi</name>
    <dbReference type="NCBI Taxonomy" id="27349"/>
    <lineage>
        <taxon>Eukaryota</taxon>
        <taxon>Fungi</taxon>
        <taxon>Dikarya</taxon>
        <taxon>Basidiomycota</taxon>
        <taxon>Pucciniomycotina</taxon>
        <taxon>Pucciniomycetes</taxon>
        <taxon>Pucciniales</taxon>
        <taxon>Pucciniaceae</taxon>
        <taxon>Puccinia</taxon>
    </lineage>
</organism>
<name>A0A0L6UT61_9BASI</name>
<dbReference type="VEuPathDB" id="FungiDB:VP01_410g1"/>
<comment type="caution">
    <text evidence="1">The sequence shown here is derived from an EMBL/GenBank/DDBJ whole genome shotgun (WGS) entry which is preliminary data.</text>
</comment>
<gene>
    <name evidence="1" type="ORF">VP01_410g1</name>
</gene>
<proteinExistence type="predicted"/>
<keyword evidence="2" id="KW-1185">Reference proteome</keyword>
<accession>A0A0L6UT61</accession>
<reference evidence="1 2" key="1">
    <citation type="submission" date="2015-08" db="EMBL/GenBank/DDBJ databases">
        <title>Next Generation Sequencing and Analysis of the Genome of Puccinia sorghi L Schw, the Causal Agent of Maize Common Rust.</title>
        <authorList>
            <person name="Rochi L."/>
            <person name="Burguener G."/>
            <person name="Darino M."/>
            <person name="Turjanski A."/>
            <person name="Kreff E."/>
            <person name="Dieguez M.J."/>
            <person name="Sacco F."/>
        </authorList>
    </citation>
    <scope>NUCLEOTIDE SEQUENCE [LARGE SCALE GENOMIC DNA]</scope>
    <source>
        <strain evidence="1 2">RO10H11247</strain>
    </source>
</reference>
<evidence type="ECO:0000313" key="1">
    <source>
        <dbReference type="EMBL" id="KNZ51050.1"/>
    </source>
</evidence>
<dbReference type="Pfam" id="PF14223">
    <property type="entry name" value="Retrotran_gag_2"/>
    <property type="match status" value="1"/>
</dbReference>
<dbReference type="Proteomes" id="UP000037035">
    <property type="component" value="Unassembled WGS sequence"/>
</dbReference>
<dbReference type="EMBL" id="LAVV01009180">
    <property type="protein sequence ID" value="KNZ51050.1"/>
    <property type="molecule type" value="Genomic_DNA"/>
</dbReference>
<dbReference type="OrthoDB" id="8003956at2759"/>
<dbReference type="AlphaFoldDB" id="A0A0L6UT61"/>
<evidence type="ECO:0000313" key="2">
    <source>
        <dbReference type="Proteomes" id="UP000037035"/>
    </source>
</evidence>
<sequence length="211" mass="23400">MSDLKILKSDQTIALKTTTTDSTGTMEKLDLIYLKLAINADSQLFQHTKNQGLLLEGKGAISEDDARNVRTILTAKIDASVHANVITHLNKDNTLLIWKAIINFFASQHAANRARAWNHFSYLSFNQSDIAGFITNVKSAIEKLHEVGINCDVDIIAYEIVKKLPKTPEYNGISTAITHSGSAITPDNRRFLQSQSNTTSLPFYQSFSKVS</sequence>